<proteinExistence type="predicted"/>
<gene>
    <name evidence="2" type="ORF">Cri9333_4704</name>
</gene>
<dbReference type="KEGG" id="cep:Cri9333_4704"/>
<sequence length="67" mass="7665">MLSVSKMQKDVGGKRKLEQISAYITPELKTKLEQWAEDEARSLSSLVVYLLQKAVKEKDKQQSDHTT</sequence>
<dbReference type="SUPFAM" id="SSF47598">
    <property type="entry name" value="Ribbon-helix-helix"/>
    <property type="match status" value="1"/>
</dbReference>
<keyword evidence="2" id="KW-0614">Plasmid</keyword>
<keyword evidence="3" id="KW-1185">Reference proteome</keyword>
<dbReference type="GO" id="GO:0006355">
    <property type="term" value="P:regulation of DNA-templated transcription"/>
    <property type="evidence" value="ECO:0007669"/>
    <property type="project" value="InterPro"/>
</dbReference>
<protein>
    <recommendedName>
        <fullName evidence="1">CopG-like ribbon-helix-helix domain-containing protein</fullName>
    </recommendedName>
</protein>
<evidence type="ECO:0000259" key="1">
    <source>
        <dbReference type="Pfam" id="PF07878"/>
    </source>
</evidence>
<evidence type="ECO:0000313" key="2">
    <source>
        <dbReference type="EMBL" id="AFZ15483.1"/>
    </source>
</evidence>
<organism evidence="2 3">
    <name type="scientific">Crinalium epipsammum PCC 9333</name>
    <dbReference type="NCBI Taxonomy" id="1173022"/>
    <lineage>
        <taxon>Bacteria</taxon>
        <taxon>Bacillati</taxon>
        <taxon>Cyanobacteriota</taxon>
        <taxon>Cyanophyceae</taxon>
        <taxon>Gomontiellales</taxon>
        <taxon>Gomontiellaceae</taxon>
        <taxon>Crinalium</taxon>
    </lineage>
</organism>
<reference evidence="2 3" key="1">
    <citation type="submission" date="2012-06" db="EMBL/GenBank/DDBJ databases">
        <title>Finished plasmid 1 of genome of Crinalium epipsammum PCC 9333.</title>
        <authorList>
            <consortium name="US DOE Joint Genome Institute"/>
            <person name="Gugger M."/>
            <person name="Coursin T."/>
            <person name="Rippka R."/>
            <person name="Tandeau De Marsac N."/>
            <person name="Huntemann M."/>
            <person name="Wei C.-L."/>
            <person name="Han J."/>
            <person name="Detter J.C."/>
            <person name="Han C."/>
            <person name="Tapia R."/>
            <person name="Davenport K."/>
            <person name="Daligault H."/>
            <person name="Erkkila T."/>
            <person name="Gu W."/>
            <person name="Munk A.C.C."/>
            <person name="Teshima H."/>
            <person name="Xu Y."/>
            <person name="Chain P."/>
            <person name="Chen A."/>
            <person name="Krypides N."/>
            <person name="Mavromatis K."/>
            <person name="Markowitz V."/>
            <person name="Szeto E."/>
            <person name="Ivanova N."/>
            <person name="Mikhailova N."/>
            <person name="Ovchinnikova G."/>
            <person name="Pagani I."/>
            <person name="Pati A."/>
            <person name="Goodwin L."/>
            <person name="Peters L."/>
            <person name="Pitluck S."/>
            <person name="Woyke T."/>
            <person name="Kerfeld C."/>
        </authorList>
    </citation>
    <scope>NUCLEOTIDE SEQUENCE [LARGE SCALE GENOMIC DNA]</scope>
    <source>
        <strain evidence="2 3">PCC 9333</strain>
        <plasmid evidence="3">Plasmid pCRI9333.01</plasmid>
    </source>
</reference>
<dbReference type="RefSeq" id="WP_015179914.1">
    <property type="nucleotide sequence ID" value="NC_019733.1"/>
</dbReference>
<dbReference type="InterPro" id="IPR012869">
    <property type="entry name" value="RHH_5"/>
</dbReference>
<feature type="domain" description="CopG-like ribbon-helix-helix" evidence="1">
    <location>
        <begin position="27"/>
        <end position="58"/>
    </location>
</feature>
<dbReference type="Pfam" id="PF07878">
    <property type="entry name" value="RHH_5"/>
    <property type="match status" value="1"/>
</dbReference>
<dbReference type="Gene3D" id="1.10.1220.10">
    <property type="entry name" value="Met repressor-like"/>
    <property type="match status" value="1"/>
</dbReference>
<name>K9W551_9CYAN</name>
<dbReference type="InterPro" id="IPR010985">
    <property type="entry name" value="Ribbon_hlx_hlx"/>
</dbReference>
<accession>K9W551</accession>
<dbReference type="EMBL" id="CP003621">
    <property type="protein sequence ID" value="AFZ15483.1"/>
    <property type="molecule type" value="Genomic_DNA"/>
</dbReference>
<evidence type="ECO:0000313" key="3">
    <source>
        <dbReference type="Proteomes" id="UP000010472"/>
    </source>
</evidence>
<dbReference type="HOGENOM" id="CLU_200469_0_0_3"/>
<dbReference type="InterPro" id="IPR013321">
    <property type="entry name" value="Arc_rbn_hlx_hlx"/>
</dbReference>
<dbReference type="Proteomes" id="UP000010472">
    <property type="component" value="Plasmid pCRI9333.01"/>
</dbReference>
<geneLocation type="plasmid" evidence="2 3">
    <name>pCRI9333.01</name>
</geneLocation>
<dbReference type="AlphaFoldDB" id="K9W551"/>